<sequence length="289" mass="34206">MRMLYYGVFDGRRWRSEYPIKEAFETLGYQLWLSNFRSRLPWRISADWKKNKARTDLVFIQNGIPFPVDMMQQFDCPVAYLASEFSLQSQIHLLQSKRPPDFVLAHSEQVFEWCQHHQIPTRRIHHAYNPHFYKRLEIPYLYDLCFIGGMTPRRLALLEALQKHFKVKVATSWKPAEVNQIYNQSRLVLHIHAQEETYLPTRFFEVLPTQGCFLTEDLGQNEVPELKPGYVSWKDLKDLLEKTELLLKNPEQRQALVAQANALAPEHTWLARIREYDQIFKSLKGLASQ</sequence>
<accession>A0A2M7FXT3</accession>
<comment type="caution">
    <text evidence="2">The sequence shown here is derived from an EMBL/GenBank/DDBJ whole genome shotgun (WGS) entry which is preliminary data.</text>
</comment>
<proteinExistence type="predicted"/>
<dbReference type="InterPro" id="IPR055259">
    <property type="entry name" value="YkvP/CgeB_Glyco_trans-like"/>
</dbReference>
<dbReference type="AlphaFoldDB" id="A0A2M7FXT3"/>
<evidence type="ECO:0000313" key="2">
    <source>
        <dbReference type="EMBL" id="PIW14111.1"/>
    </source>
</evidence>
<evidence type="ECO:0000313" key="3">
    <source>
        <dbReference type="Proteomes" id="UP000231019"/>
    </source>
</evidence>
<organism evidence="2 3">
    <name type="scientific">bacterium (Candidatus Blackallbacteria) CG17_big_fil_post_rev_8_21_14_2_50_48_46</name>
    <dbReference type="NCBI Taxonomy" id="2014261"/>
    <lineage>
        <taxon>Bacteria</taxon>
        <taxon>Candidatus Blackallbacteria</taxon>
    </lineage>
</organism>
<dbReference type="EMBL" id="PFFQ01000064">
    <property type="protein sequence ID" value="PIW14111.1"/>
    <property type="molecule type" value="Genomic_DNA"/>
</dbReference>
<gene>
    <name evidence="2" type="ORF">COW36_22960</name>
</gene>
<name>A0A2M7FXT3_9BACT</name>
<evidence type="ECO:0000259" key="1">
    <source>
        <dbReference type="Pfam" id="PF13524"/>
    </source>
</evidence>
<feature type="domain" description="Spore protein YkvP/CgeB glycosyl transferase-like" evidence="1">
    <location>
        <begin position="156"/>
        <end position="276"/>
    </location>
</feature>
<reference evidence="2 3" key="1">
    <citation type="submission" date="2017-09" db="EMBL/GenBank/DDBJ databases">
        <title>Depth-based differentiation of microbial function through sediment-hosted aquifers and enrichment of novel symbionts in the deep terrestrial subsurface.</title>
        <authorList>
            <person name="Probst A.J."/>
            <person name="Ladd B."/>
            <person name="Jarett J.K."/>
            <person name="Geller-Mcgrath D.E."/>
            <person name="Sieber C.M."/>
            <person name="Emerson J.B."/>
            <person name="Anantharaman K."/>
            <person name="Thomas B.C."/>
            <person name="Malmstrom R."/>
            <person name="Stieglmeier M."/>
            <person name="Klingl A."/>
            <person name="Woyke T."/>
            <person name="Ryan C.M."/>
            <person name="Banfield J.F."/>
        </authorList>
    </citation>
    <scope>NUCLEOTIDE SEQUENCE [LARGE SCALE GENOMIC DNA]</scope>
    <source>
        <strain evidence="2">CG17_big_fil_post_rev_8_21_14_2_50_48_46</strain>
    </source>
</reference>
<protein>
    <recommendedName>
        <fullName evidence="1">Spore protein YkvP/CgeB glycosyl transferase-like domain-containing protein</fullName>
    </recommendedName>
</protein>
<dbReference type="Pfam" id="PF13524">
    <property type="entry name" value="Glyco_trans_1_2"/>
    <property type="match status" value="1"/>
</dbReference>
<dbReference type="Proteomes" id="UP000231019">
    <property type="component" value="Unassembled WGS sequence"/>
</dbReference>